<dbReference type="PANTHER" id="PTHR44329">
    <property type="entry name" value="SERINE/THREONINE-PROTEIN KINASE TNNI3K-RELATED"/>
    <property type="match status" value="1"/>
</dbReference>
<accession>A0A067MVD4</accession>
<dbReference type="GO" id="GO:0005524">
    <property type="term" value="F:ATP binding"/>
    <property type="evidence" value="ECO:0007669"/>
    <property type="project" value="InterPro"/>
</dbReference>
<gene>
    <name evidence="2" type="ORF">BOTBODRAFT_103908</name>
</gene>
<dbReference type="HOGENOM" id="CLU_000288_7_18_1"/>
<dbReference type="SMART" id="SM00220">
    <property type="entry name" value="S_TKc"/>
    <property type="match status" value="1"/>
</dbReference>
<feature type="non-terminal residue" evidence="2">
    <location>
        <position position="1"/>
    </location>
</feature>
<protein>
    <recommendedName>
        <fullName evidence="1">Protein kinase domain-containing protein</fullName>
    </recommendedName>
</protein>
<dbReference type="InterPro" id="IPR008271">
    <property type="entry name" value="Ser/Thr_kinase_AS"/>
</dbReference>
<dbReference type="OrthoDB" id="4062651at2759"/>
<dbReference type="Gene3D" id="1.10.510.10">
    <property type="entry name" value="Transferase(Phosphotransferase) domain 1"/>
    <property type="match status" value="1"/>
</dbReference>
<dbReference type="InterPro" id="IPR000719">
    <property type="entry name" value="Prot_kinase_dom"/>
</dbReference>
<keyword evidence="3" id="KW-1185">Reference proteome</keyword>
<reference evidence="3" key="1">
    <citation type="journal article" date="2014" name="Proc. Natl. Acad. Sci. U.S.A.">
        <title>Extensive sampling of basidiomycete genomes demonstrates inadequacy of the white-rot/brown-rot paradigm for wood decay fungi.</title>
        <authorList>
            <person name="Riley R."/>
            <person name="Salamov A.A."/>
            <person name="Brown D.W."/>
            <person name="Nagy L.G."/>
            <person name="Floudas D."/>
            <person name="Held B.W."/>
            <person name="Levasseur A."/>
            <person name="Lombard V."/>
            <person name="Morin E."/>
            <person name="Otillar R."/>
            <person name="Lindquist E.A."/>
            <person name="Sun H."/>
            <person name="LaButti K.M."/>
            <person name="Schmutz J."/>
            <person name="Jabbour D."/>
            <person name="Luo H."/>
            <person name="Baker S.E."/>
            <person name="Pisabarro A.G."/>
            <person name="Walton J.D."/>
            <person name="Blanchette R.A."/>
            <person name="Henrissat B."/>
            <person name="Martin F."/>
            <person name="Cullen D."/>
            <person name="Hibbett D.S."/>
            <person name="Grigoriev I.V."/>
        </authorList>
    </citation>
    <scope>NUCLEOTIDE SEQUENCE [LARGE SCALE GENOMIC DNA]</scope>
    <source>
        <strain evidence="3">FD-172 SS1</strain>
    </source>
</reference>
<dbReference type="Proteomes" id="UP000027195">
    <property type="component" value="Unassembled WGS sequence"/>
</dbReference>
<evidence type="ECO:0000313" key="2">
    <source>
        <dbReference type="EMBL" id="KDQ18665.1"/>
    </source>
</evidence>
<dbReference type="Pfam" id="PF07714">
    <property type="entry name" value="PK_Tyr_Ser-Thr"/>
    <property type="match status" value="1"/>
</dbReference>
<dbReference type="PANTHER" id="PTHR44329:SF214">
    <property type="entry name" value="PROTEIN KINASE DOMAIN-CONTAINING PROTEIN"/>
    <property type="match status" value="1"/>
</dbReference>
<dbReference type="PROSITE" id="PS00108">
    <property type="entry name" value="PROTEIN_KINASE_ST"/>
    <property type="match status" value="1"/>
</dbReference>
<dbReference type="InParanoid" id="A0A067MVD4"/>
<dbReference type="EMBL" id="KL198021">
    <property type="protein sequence ID" value="KDQ18665.1"/>
    <property type="molecule type" value="Genomic_DNA"/>
</dbReference>
<dbReference type="STRING" id="930990.A0A067MVD4"/>
<dbReference type="SUPFAM" id="SSF56112">
    <property type="entry name" value="Protein kinase-like (PK-like)"/>
    <property type="match status" value="1"/>
</dbReference>
<evidence type="ECO:0000259" key="1">
    <source>
        <dbReference type="PROSITE" id="PS50011"/>
    </source>
</evidence>
<dbReference type="AlphaFoldDB" id="A0A067MVD4"/>
<dbReference type="GO" id="GO:0004674">
    <property type="term" value="F:protein serine/threonine kinase activity"/>
    <property type="evidence" value="ECO:0007669"/>
    <property type="project" value="TreeGrafter"/>
</dbReference>
<dbReference type="PIRSF" id="PIRSF000654">
    <property type="entry name" value="Integrin-linked_kinase"/>
    <property type="match status" value="1"/>
</dbReference>
<dbReference type="InterPro" id="IPR011009">
    <property type="entry name" value="Kinase-like_dom_sf"/>
</dbReference>
<feature type="domain" description="Protein kinase" evidence="1">
    <location>
        <begin position="1"/>
        <end position="240"/>
    </location>
</feature>
<dbReference type="InterPro" id="IPR051681">
    <property type="entry name" value="Ser/Thr_Kinases-Pseudokinases"/>
</dbReference>
<name>A0A067MVD4_BOTB1</name>
<evidence type="ECO:0000313" key="3">
    <source>
        <dbReference type="Proteomes" id="UP000027195"/>
    </source>
</evidence>
<sequence>LLHEASIWRRLHHPNITPFLGLAPIDGLPHLMSPLMQNGAADDFVRKNPNVDRVRLLVQIAQGLEYMHTQNPPIIHGDLKANNILVSEDGSACISDFGLSRVFEGTGSAVTLAASSSSAPAPITMAYHANFRWGAPEVLLLGMPRTPASDIFSLGRLMVELLTGEIPFPGLADQAIILHLDTGRYERPANSDAMACGLDDEMWALILKCWNRDPPKRPTAAQVVERLLRMPEPASVHPSWEATVGGDESSGSRTLISSEAMDSTADLLNVIMGY</sequence>
<proteinExistence type="predicted"/>
<organism evidence="2 3">
    <name type="scientific">Botryobasidium botryosum (strain FD-172 SS1)</name>
    <dbReference type="NCBI Taxonomy" id="930990"/>
    <lineage>
        <taxon>Eukaryota</taxon>
        <taxon>Fungi</taxon>
        <taxon>Dikarya</taxon>
        <taxon>Basidiomycota</taxon>
        <taxon>Agaricomycotina</taxon>
        <taxon>Agaricomycetes</taxon>
        <taxon>Cantharellales</taxon>
        <taxon>Botryobasidiaceae</taxon>
        <taxon>Botryobasidium</taxon>
    </lineage>
</organism>
<dbReference type="InterPro" id="IPR001245">
    <property type="entry name" value="Ser-Thr/Tyr_kinase_cat_dom"/>
</dbReference>
<dbReference type="PROSITE" id="PS50011">
    <property type="entry name" value="PROTEIN_KINASE_DOM"/>
    <property type="match status" value="1"/>
</dbReference>